<keyword evidence="2" id="KW-0732">Signal</keyword>
<accession>A0ABY4W834</accession>
<protein>
    <recommendedName>
        <fullName evidence="5">MORN repeat-containing protein</fullName>
    </recommendedName>
</protein>
<dbReference type="Pfam" id="PF02493">
    <property type="entry name" value="MORN"/>
    <property type="match status" value="4"/>
</dbReference>
<name>A0ABY4W834_9PROT</name>
<dbReference type="SMART" id="SM00698">
    <property type="entry name" value="MORN"/>
    <property type="match status" value="4"/>
</dbReference>
<evidence type="ECO:0000256" key="1">
    <source>
        <dbReference type="ARBA" id="ARBA00022737"/>
    </source>
</evidence>
<dbReference type="PANTHER" id="PTHR43215">
    <property type="entry name" value="RADIAL SPOKE HEAD 1 HOMOLOG"/>
    <property type="match status" value="1"/>
</dbReference>
<feature type="signal peptide" evidence="2">
    <location>
        <begin position="1"/>
        <end position="20"/>
    </location>
</feature>
<keyword evidence="1" id="KW-0677">Repeat</keyword>
<feature type="chain" id="PRO_5045975235" description="MORN repeat-containing protein" evidence="2">
    <location>
        <begin position="21"/>
        <end position="217"/>
    </location>
</feature>
<reference evidence="3" key="1">
    <citation type="submission" date="2022-06" db="EMBL/GenBank/DDBJ databases">
        <title>Sneathiella actinostolidae sp. nov., isolated from a sea anemonein the Western Pacific Ocean.</title>
        <authorList>
            <person name="Wei M.J."/>
        </authorList>
    </citation>
    <scope>NUCLEOTIDE SEQUENCE</scope>
    <source>
        <strain evidence="3">PHK-P5</strain>
    </source>
</reference>
<dbReference type="PANTHER" id="PTHR43215:SF14">
    <property type="entry name" value="RADIAL SPOKE HEAD 1 HOMOLOG"/>
    <property type="match status" value="1"/>
</dbReference>
<evidence type="ECO:0000256" key="2">
    <source>
        <dbReference type="SAM" id="SignalP"/>
    </source>
</evidence>
<gene>
    <name evidence="3" type="ORF">NBZ79_09385</name>
</gene>
<evidence type="ECO:0000313" key="4">
    <source>
        <dbReference type="Proteomes" id="UP001056291"/>
    </source>
</evidence>
<dbReference type="Proteomes" id="UP001056291">
    <property type="component" value="Chromosome"/>
</dbReference>
<proteinExistence type="predicted"/>
<dbReference type="SUPFAM" id="SSF82185">
    <property type="entry name" value="Histone H3 K4-specific methyltransferase SET7/9 N-terminal domain"/>
    <property type="match status" value="2"/>
</dbReference>
<dbReference type="Gene3D" id="2.20.110.10">
    <property type="entry name" value="Histone H3 K4-specific methyltransferase SET7/9 N-terminal domain"/>
    <property type="match status" value="2"/>
</dbReference>
<keyword evidence="4" id="KW-1185">Reference proteome</keyword>
<sequence length="217" mass="24073">MKKLTLLGFIALLFCASAQAQTGKWEPLENIPDCRVWNEAPEPNDSATWSGVCRDGYAEGEGELVWYVPKEVAHEKHIYVGSMRRGKLDGRGIYTWPDGSRYDGMWKNDNWHGMGATFDANGNKVYEGNWSDNVKSGYGVATVNCPQKMPDGFVSKVLKGLACGMSYDGNWKDDLPNGEGTLITPYLGSYFGNWKNGCLKKFYVLNLKFGVGPNGCK</sequence>
<evidence type="ECO:0008006" key="5">
    <source>
        <dbReference type="Google" id="ProtNLM"/>
    </source>
</evidence>
<dbReference type="RefSeq" id="WP_251937873.1">
    <property type="nucleotide sequence ID" value="NZ_CP098747.1"/>
</dbReference>
<evidence type="ECO:0000313" key="3">
    <source>
        <dbReference type="EMBL" id="USG63187.1"/>
    </source>
</evidence>
<dbReference type="InterPro" id="IPR003409">
    <property type="entry name" value="MORN"/>
</dbReference>
<dbReference type="EMBL" id="CP098747">
    <property type="protein sequence ID" value="USG63187.1"/>
    <property type="molecule type" value="Genomic_DNA"/>
</dbReference>
<organism evidence="3 4">
    <name type="scientific">Sneathiella marina</name>
    <dbReference type="NCBI Taxonomy" id="2950108"/>
    <lineage>
        <taxon>Bacteria</taxon>
        <taxon>Pseudomonadati</taxon>
        <taxon>Pseudomonadota</taxon>
        <taxon>Alphaproteobacteria</taxon>
        <taxon>Sneathiellales</taxon>
        <taxon>Sneathiellaceae</taxon>
        <taxon>Sneathiella</taxon>
    </lineage>
</organism>